<name>A0A090BVW0_9GAMM</name>
<proteinExistence type="predicted"/>
<evidence type="ECO:0000313" key="3">
    <source>
        <dbReference type="Proteomes" id="UP000031623"/>
    </source>
</evidence>
<reference evidence="2 3" key="1">
    <citation type="journal article" date="2014" name="ISME J.">
        <title>Ecophysiology of Thioploca ingrica as revealed by the complete genome sequence supplemented with proteomic evidence.</title>
        <authorList>
            <person name="Kojima H."/>
            <person name="Ogura Y."/>
            <person name="Yamamoto N."/>
            <person name="Togashi T."/>
            <person name="Mori H."/>
            <person name="Watanabe T."/>
            <person name="Nemoto F."/>
            <person name="Kurokawa K."/>
            <person name="Hayashi T."/>
            <person name="Fukui M."/>
        </authorList>
    </citation>
    <scope>NUCLEOTIDE SEQUENCE [LARGE SCALE GENOMIC DNA]</scope>
</reference>
<organism evidence="2 3">
    <name type="scientific">Thioploca ingrica</name>
    <dbReference type="NCBI Taxonomy" id="40754"/>
    <lineage>
        <taxon>Bacteria</taxon>
        <taxon>Pseudomonadati</taxon>
        <taxon>Pseudomonadota</taxon>
        <taxon>Gammaproteobacteria</taxon>
        <taxon>Thiotrichales</taxon>
        <taxon>Thiotrichaceae</taxon>
        <taxon>Thioploca</taxon>
    </lineage>
</organism>
<gene>
    <name evidence="2" type="ORF">THII_3244</name>
</gene>
<protein>
    <submittedName>
        <fullName evidence="2">Uncharacterized protein</fullName>
    </submittedName>
</protein>
<dbReference type="EMBL" id="AP014633">
    <property type="protein sequence ID" value="BAP57541.1"/>
    <property type="molecule type" value="Genomic_DNA"/>
</dbReference>
<feature type="compositionally biased region" description="Basic and acidic residues" evidence="1">
    <location>
        <begin position="32"/>
        <end position="52"/>
    </location>
</feature>
<dbReference type="KEGG" id="tig:THII_3244"/>
<sequence>MSNIEEFKSNGSQLITQEERTEYHAKMQAAKTAEEQEQIRKENHERLKEQAKTRRGVILPKAPPARGGRGMGSGSGGMGHGGGRNR</sequence>
<evidence type="ECO:0000256" key="1">
    <source>
        <dbReference type="SAM" id="MobiDB-lite"/>
    </source>
</evidence>
<dbReference type="OrthoDB" id="8140134at2"/>
<feature type="region of interest" description="Disordered" evidence="1">
    <location>
        <begin position="1"/>
        <end position="86"/>
    </location>
</feature>
<dbReference type="AlphaFoldDB" id="A0A090BVW0"/>
<evidence type="ECO:0000313" key="2">
    <source>
        <dbReference type="EMBL" id="BAP57541.1"/>
    </source>
</evidence>
<accession>A0A090BVW0</accession>
<keyword evidence="3" id="KW-1185">Reference proteome</keyword>
<dbReference type="HOGENOM" id="CLU_2496895_0_0_6"/>
<feature type="compositionally biased region" description="Gly residues" evidence="1">
    <location>
        <begin position="67"/>
        <end position="86"/>
    </location>
</feature>
<dbReference type="Proteomes" id="UP000031623">
    <property type="component" value="Chromosome"/>
</dbReference>